<evidence type="ECO:0000313" key="1">
    <source>
        <dbReference type="EMBL" id="EXV02342.1"/>
    </source>
</evidence>
<protein>
    <recommendedName>
        <fullName evidence="3">Complex I intermediate-associated protein 84</fullName>
    </recommendedName>
</protein>
<comment type="caution">
    <text evidence="1">The sequence shown here is derived from an EMBL/GenBank/DDBJ whole genome shotgun (WGS) entry which is preliminary data.</text>
</comment>
<evidence type="ECO:0000313" key="2">
    <source>
        <dbReference type="Proteomes" id="UP000030151"/>
    </source>
</evidence>
<dbReference type="EMBL" id="JELW01000005">
    <property type="protein sequence ID" value="EXV02342.1"/>
    <property type="molecule type" value="Genomic_DNA"/>
</dbReference>
<dbReference type="eggNOG" id="ENOG502S1M2">
    <property type="taxonomic scope" value="Eukaryota"/>
</dbReference>
<organism evidence="1 2">
    <name type="scientific">Metarhizium robertsii</name>
    <dbReference type="NCBI Taxonomy" id="568076"/>
    <lineage>
        <taxon>Eukaryota</taxon>
        <taxon>Fungi</taxon>
        <taxon>Dikarya</taxon>
        <taxon>Ascomycota</taxon>
        <taxon>Pezizomycotina</taxon>
        <taxon>Sordariomycetes</taxon>
        <taxon>Hypocreomycetidae</taxon>
        <taxon>Hypocreales</taxon>
        <taxon>Clavicipitaceae</taxon>
        <taxon>Metarhizium</taxon>
    </lineage>
</organism>
<accession>A0A0A1UWD1</accession>
<reference evidence="1 2" key="1">
    <citation type="submission" date="2014-02" db="EMBL/GenBank/DDBJ databases">
        <title>The genome sequence of the entomopathogenic fungus Metarhizium robertsii ARSEF 2575.</title>
        <authorList>
            <person name="Giuliano Garisto Donzelli B."/>
            <person name="Roe B.A."/>
            <person name="Macmil S.L."/>
            <person name="Krasnoff S.B."/>
            <person name="Gibson D.M."/>
        </authorList>
    </citation>
    <scope>NUCLEOTIDE SEQUENCE [LARGE SCALE GENOMIC DNA]</scope>
    <source>
        <strain evidence="1 2">ARSEF 2575</strain>
    </source>
</reference>
<dbReference type="Gene3D" id="1.25.40.10">
    <property type="entry name" value="Tetratricopeptide repeat domain"/>
    <property type="match status" value="2"/>
</dbReference>
<gene>
    <name evidence="1" type="ORF">X797_004472</name>
</gene>
<name>A0A0A1UWD1_9HYPO</name>
<dbReference type="AlphaFoldDB" id="A0A0A1UWD1"/>
<dbReference type="Proteomes" id="UP000030151">
    <property type="component" value="Unassembled WGS sequence"/>
</dbReference>
<sequence length="802" mass="92041">MYTRVFTLKMFLVNLARHGRRFLVYRPTSAPACLPCVPPTRRRPISRPVVQRTFARTFLNALFQKPPREIRQPEYEPGWMQVMVWRSRMLDNLRPPPRKELIDALRKLMQSKLKRKMPLNSTQALQCRRLLEYLTTSDGHDQHSKSLSSADLSMIRQVLLDIEPQERSENHLELAKSLYAVWSSGNHTGKARPPQLQWSYFIKMLCEYGGSEEALLMLKSKWADPSYHAYLVKEDRLLASVAHGLAREGKEAELVELVNYAMAHGVPYDATIQAVMVRYFANNDKVTETQYWFSQPIDQKYCQAQVYRDIASFARRNDLQEWAGPLILELGQSQPKRKHWDAILQSILLLGRSLAEVEAMMGHMVDRNGALAPTISTINGLLTVAIETQDSELGEGILALCAERGLAPSGETYLRLLRLRLEAVDLKGAQRAFEQVKHFEPWNNENGSDLFDDFRQSSNKYLTLLSRQVPPDFKTILALLDALEEEQMLLDPETVAALCVKFLENDQHFDVMDLLSLHSFLYSEQQREVVQHAFVTFCLDKGTSTSRAWGAYQLLQQFFQDTSYELRMKLISSFFDRKRPDMASHVFGHMRQHRNKTYHPTMDTYILYLEGVAQNPDPEGLVLVHNMLKMDTTIQPNTKLYTGLMLAYAACDKPTTSLDFWNEIIQSREGPSYASLQAVFWALEKKSGGDKQAREIWERIERMDLEVPQAVYSAYVGAVAGSGNEKEVRGLIMNMASYVGSEPDSMTLAIAHNALPGQELQANYRDWVKKKYRATWAELDKVGRRLNEYGLCQIKIKRIMKT</sequence>
<dbReference type="InterPro" id="IPR011990">
    <property type="entry name" value="TPR-like_helical_dom_sf"/>
</dbReference>
<dbReference type="HOGENOM" id="CLU_019319_0_0_1"/>
<dbReference type="PANTHER" id="PTHR47939:SF1">
    <property type="entry name" value="OS04G0684500 PROTEIN"/>
    <property type="match status" value="1"/>
</dbReference>
<dbReference type="InterPro" id="IPR050667">
    <property type="entry name" value="PPR-containing_protein"/>
</dbReference>
<dbReference type="OrthoDB" id="185373at2759"/>
<evidence type="ECO:0008006" key="3">
    <source>
        <dbReference type="Google" id="ProtNLM"/>
    </source>
</evidence>
<proteinExistence type="predicted"/>
<dbReference type="PANTHER" id="PTHR47939">
    <property type="entry name" value="MEMBRANE-ASSOCIATED SALT-INDUCIBLE PROTEIN-LIKE"/>
    <property type="match status" value="1"/>
</dbReference>